<evidence type="ECO:0000313" key="3">
    <source>
        <dbReference type="Proteomes" id="UP000245956"/>
    </source>
</evidence>
<protein>
    <submittedName>
        <fullName evidence="2">Uncharacterized protein</fullName>
    </submittedName>
</protein>
<dbReference type="Proteomes" id="UP000245956">
    <property type="component" value="Unassembled WGS sequence"/>
</dbReference>
<gene>
    <name evidence="2" type="ORF">PCL_09551</name>
</gene>
<feature type="compositionally biased region" description="Basic and acidic residues" evidence="1">
    <location>
        <begin position="186"/>
        <end position="212"/>
    </location>
</feature>
<comment type="caution">
    <text evidence="2">The sequence shown here is derived from an EMBL/GenBank/DDBJ whole genome shotgun (WGS) entry which is preliminary data.</text>
</comment>
<accession>A0A2U3DQK9</accession>
<reference evidence="2 3" key="1">
    <citation type="journal article" date="2016" name="Front. Microbiol.">
        <title>Genome and transcriptome sequences reveal the specific parasitism of the nematophagous Purpureocillium lilacinum 36-1.</title>
        <authorList>
            <person name="Xie J."/>
            <person name="Li S."/>
            <person name="Mo C."/>
            <person name="Xiao X."/>
            <person name="Peng D."/>
            <person name="Wang G."/>
            <person name="Xiao Y."/>
        </authorList>
    </citation>
    <scope>NUCLEOTIDE SEQUENCE [LARGE SCALE GENOMIC DNA]</scope>
    <source>
        <strain evidence="2 3">36-1</strain>
    </source>
</reference>
<feature type="region of interest" description="Disordered" evidence="1">
    <location>
        <begin position="96"/>
        <end position="121"/>
    </location>
</feature>
<sequence>MRDYLKDGDPDSDLYAARFREETWAGVLKIVRWHVSDFRPKWLPMEGSDDKPPEAEPSTQAANFTDAFCNYAAGLPASSAFQTAFATWLSKQCDEAPDGEELQSDDGARGSKGSHADEDGSTVVVAEAAAAKAPGIDRPVVDPKPDARPAAKQAAKPAAKPDATRDATRDAPVPLADVARCMSEGRPPDGDGRRKAVTDKAQRHEGAREEKASRIPVRVARGNAKLSSVGASGLLYHGVFFEPKLKVVRPKAEPFTGDYYATGAGNVVRRPYKQQLVECVALLVQAAPLDSPAFVDEVDGQESVAVALAID</sequence>
<evidence type="ECO:0000313" key="2">
    <source>
        <dbReference type="EMBL" id="PWI64538.1"/>
    </source>
</evidence>
<name>A0A2U3DQK9_PURLI</name>
<feature type="compositionally biased region" description="Basic and acidic residues" evidence="1">
    <location>
        <begin position="139"/>
        <end position="149"/>
    </location>
</feature>
<dbReference type="AlphaFoldDB" id="A0A2U3DQK9"/>
<feature type="compositionally biased region" description="Low complexity" evidence="1">
    <location>
        <begin position="150"/>
        <end position="161"/>
    </location>
</feature>
<proteinExistence type="predicted"/>
<dbReference type="EMBL" id="LCWV01000055">
    <property type="protein sequence ID" value="PWI64538.1"/>
    <property type="molecule type" value="Genomic_DNA"/>
</dbReference>
<organism evidence="2 3">
    <name type="scientific">Purpureocillium lilacinum</name>
    <name type="common">Paecilomyces lilacinus</name>
    <dbReference type="NCBI Taxonomy" id="33203"/>
    <lineage>
        <taxon>Eukaryota</taxon>
        <taxon>Fungi</taxon>
        <taxon>Dikarya</taxon>
        <taxon>Ascomycota</taxon>
        <taxon>Pezizomycotina</taxon>
        <taxon>Sordariomycetes</taxon>
        <taxon>Hypocreomycetidae</taxon>
        <taxon>Hypocreales</taxon>
        <taxon>Ophiocordycipitaceae</taxon>
        <taxon>Purpureocillium</taxon>
    </lineage>
</organism>
<feature type="compositionally biased region" description="Basic and acidic residues" evidence="1">
    <location>
        <begin position="106"/>
        <end position="118"/>
    </location>
</feature>
<feature type="region of interest" description="Disordered" evidence="1">
    <location>
        <begin position="134"/>
        <end position="212"/>
    </location>
</feature>
<evidence type="ECO:0000256" key="1">
    <source>
        <dbReference type="SAM" id="MobiDB-lite"/>
    </source>
</evidence>